<name>C1FHJ6_MICCC</name>
<evidence type="ECO:0000313" key="3">
    <source>
        <dbReference type="Proteomes" id="UP000002009"/>
    </source>
</evidence>
<feature type="region of interest" description="Disordered" evidence="1">
    <location>
        <begin position="308"/>
        <end position="328"/>
    </location>
</feature>
<dbReference type="AlphaFoldDB" id="C1FHJ6"/>
<dbReference type="InterPro" id="IPR055323">
    <property type="entry name" value="C57A10.07/YOR238W"/>
</dbReference>
<dbReference type="GO" id="GO:0005737">
    <property type="term" value="C:cytoplasm"/>
    <property type="evidence" value="ECO:0007669"/>
    <property type="project" value="TreeGrafter"/>
</dbReference>
<dbReference type="PANTHER" id="PTHR28110">
    <property type="entry name" value="TRANSMEMBRANE PROTEIN"/>
    <property type="match status" value="1"/>
</dbReference>
<dbReference type="OrthoDB" id="4347at2759"/>
<evidence type="ECO:0008006" key="4">
    <source>
        <dbReference type="Google" id="ProtNLM"/>
    </source>
</evidence>
<feature type="region of interest" description="Disordered" evidence="1">
    <location>
        <begin position="350"/>
        <end position="398"/>
    </location>
</feature>
<dbReference type="Proteomes" id="UP000002009">
    <property type="component" value="Chromosome 10"/>
</dbReference>
<keyword evidence="3" id="KW-1185">Reference proteome</keyword>
<sequence>MMFSSRMSTSRGYGLSKDRRFDLESGALLDDNSKSRRKGQSFLTRQLVRLLWAILGVARKRWFTSTLLVWITFRELVPRAPSSPTPRAPWKMPGSAHVPVPGGLRGLETYPYPSATDLVVVCGHAVYAAGDYSPEVSRLESSWFLEDYQQVKGRAETFVEHAKVGVMEAANNPKALLVFSGGKTRKSAGSLGEGTSYWEVARANRWFGKADSVAPRAFTEDFARDSLENVMFSITRFHELTGKVPRKLTVVGYEFKRDRFVDLHRAALRFPRDRFVYIGTGAAGTEERSAASEIEVRAQFKADPYGCSGELGRKRRERDPFNVGQPYSRTNPELAPLLAHCGPELFDGNLPWPKEKELVGDVPSGGERASKTGEGNGDAAKGEESANAETSNHAHDDV</sequence>
<evidence type="ECO:0000256" key="1">
    <source>
        <dbReference type="SAM" id="MobiDB-lite"/>
    </source>
</evidence>
<evidence type="ECO:0000313" key="2">
    <source>
        <dbReference type="EMBL" id="ACO70112.1"/>
    </source>
</evidence>
<dbReference type="KEGG" id="mis:MICPUN_62106"/>
<dbReference type="RefSeq" id="XP_002508854.1">
    <property type="nucleotide sequence ID" value="XM_002508808.1"/>
</dbReference>
<organism evidence="2 3">
    <name type="scientific">Micromonas commoda (strain RCC299 / NOUM17 / CCMP2709)</name>
    <name type="common">Picoplanktonic green alga</name>
    <dbReference type="NCBI Taxonomy" id="296587"/>
    <lineage>
        <taxon>Eukaryota</taxon>
        <taxon>Viridiplantae</taxon>
        <taxon>Chlorophyta</taxon>
        <taxon>Mamiellophyceae</taxon>
        <taxon>Mamiellales</taxon>
        <taxon>Mamiellaceae</taxon>
        <taxon>Micromonas</taxon>
    </lineage>
</organism>
<accession>C1FHJ6</accession>
<gene>
    <name evidence="2" type="ORF">MICPUN_62106</name>
</gene>
<dbReference type="InParanoid" id="C1FHJ6"/>
<dbReference type="FunCoup" id="C1FHJ6">
    <property type="interactions" value="448"/>
</dbReference>
<dbReference type="EMBL" id="CP001576">
    <property type="protein sequence ID" value="ACO70112.1"/>
    <property type="molecule type" value="Genomic_DNA"/>
</dbReference>
<reference evidence="2 3" key="1">
    <citation type="journal article" date="2009" name="Science">
        <title>Green evolution and dynamic adaptations revealed by genomes of the marine picoeukaryotes Micromonas.</title>
        <authorList>
            <person name="Worden A.Z."/>
            <person name="Lee J.H."/>
            <person name="Mock T."/>
            <person name="Rouze P."/>
            <person name="Simmons M.P."/>
            <person name="Aerts A.L."/>
            <person name="Allen A.E."/>
            <person name="Cuvelier M.L."/>
            <person name="Derelle E."/>
            <person name="Everett M.V."/>
            <person name="Foulon E."/>
            <person name="Grimwood J."/>
            <person name="Gundlach H."/>
            <person name="Henrissat B."/>
            <person name="Napoli C."/>
            <person name="McDonald S.M."/>
            <person name="Parker M.S."/>
            <person name="Rombauts S."/>
            <person name="Salamov A."/>
            <person name="Von Dassow P."/>
            <person name="Badger J.H."/>
            <person name="Coutinho P.M."/>
            <person name="Demir E."/>
            <person name="Dubchak I."/>
            <person name="Gentemann C."/>
            <person name="Eikrem W."/>
            <person name="Gready J.E."/>
            <person name="John U."/>
            <person name="Lanier W."/>
            <person name="Lindquist E.A."/>
            <person name="Lucas S."/>
            <person name="Mayer K.F."/>
            <person name="Moreau H."/>
            <person name="Not F."/>
            <person name="Otillar R."/>
            <person name="Panaud O."/>
            <person name="Pangilinan J."/>
            <person name="Paulsen I."/>
            <person name="Piegu B."/>
            <person name="Poliakov A."/>
            <person name="Robbens S."/>
            <person name="Schmutz J."/>
            <person name="Toulza E."/>
            <person name="Wyss T."/>
            <person name="Zelensky A."/>
            <person name="Zhou K."/>
            <person name="Armbrust E.V."/>
            <person name="Bhattacharya D."/>
            <person name="Goodenough U.W."/>
            <person name="Van de Peer Y."/>
            <person name="Grigoriev I.V."/>
        </authorList>
    </citation>
    <scope>NUCLEOTIDE SEQUENCE [LARGE SCALE GENOMIC DNA]</scope>
    <source>
        <strain evidence="3">RCC299 / NOUM17</strain>
    </source>
</reference>
<protein>
    <recommendedName>
        <fullName evidence="4">DUF218 domain-containing protein</fullName>
    </recommendedName>
</protein>
<dbReference type="eggNOG" id="KOG4533">
    <property type="taxonomic scope" value="Eukaryota"/>
</dbReference>
<dbReference type="GeneID" id="8246852"/>
<proteinExistence type="predicted"/>
<dbReference type="PANTHER" id="PTHR28110:SF1">
    <property type="entry name" value="TRANSMEMBRANE PROTEIN"/>
    <property type="match status" value="1"/>
</dbReference>